<accession>C4J736</accession>
<name>C4J736_MAIZE</name>
<dbReference type="AlphaFoldDB" id="C4J736"/>
<protein>
    <submittedName>
        <fullName evidence="1">Uncharacterized protein</fullName>
    </submittedName>
</protein>
<dbReference type="ExpressionAtlas" id="C4J736">
    <property type="expression patterns" value="baseline and differential"/>
</dbReference>
<dbReference type="EMBL" id="BT086633">
    <property type="protein sequence ID" value="ACR36986.1"/>
    <property type="molecule type" value="mRNA"/>
</dbReference>
<proteinExistence type="evidence at transcript level"/>
<reference evidence="1" key="1">
    <citation type="journal article" date="2009" name="PLoS Genet.">
        <title>Sequencing, mapping, and analysis of 27,455 maize full-length cDNAs.</title>
        <authorList>
            <person name="Soderlund C."/>
            <person name="Descour A."/>
            <person name="Kudrna D."/>
            <person name="Bomhoff M."/>
            <person name="Boyd L."/>
            <person name="Currie J."/>
            <person name="Angelova A."/>
            <person name="Collura K."/>
            <person name="Wissotski M."/>
            <person name="Ashley E."/>
            <person name="Morrow D."/>
            <person name="Fernandes J."/>
            <person name="Walbot V."/>
            <person name="Yu Y."/>
        </authorList>
    </citation>
    <scope>NUCLEOTIDE SEQUENCE</scope>
    <source>
        <strain evidence="1">B73</strain>
    </source>
</reference>
<evidence type="ECO:0000313" key="1">
    <source>
        <dbReference type="EMBL" id="ACR36986.1"/>
    </source>
</evidence>
<sequence>MVTSSMRYLHGNKWRKFSQIKELPSSLPAVNIAMDEIHVSISCTSTMTVNSAQKALKEIRTQTPPEMFDLSKIVCGTYIDARLMILRGVNGSALLFTRANPMIDT</sequence>
<organism evidence="1">
    <name type="scientific">Zea mays</name>
    <name type="common">Maize</name>
    <dbReference type="NCBI Taxonomy" id="4577"/>
    <lineage>
        <taxon>Eukaryota</taxon>
        <taxon>Viridiplantae</taxon>
        <taxon>Streptophyta</taxon>
        <taxon>Embryophyta</taxon>
        <taxon>Tracheophyta</taxon>
        <taxon>Spermatophyta</taxon>
        <taxon>Magnoliopsida</taxon>
        <taxon>Liliopsida</taxon>
        <taxon>Poales</taxon>
        <taxon>Poaceae</taxon>
        <taxon>PACMAD clade</taxon>
        <taxon>Panicoideae</taxon>
        <taxon>Andropogonodae</taxon>
        <taxon>Andropogoneae</taxon>
        <taxon>Tripsacinae</taxon>
        <taxon>Zea</taxon>
    </lineage>
</organism>